<dbReference type="EMBL" id="QTUC01000001">
    <property type="protein sequence ID" value="REF36742.1"/>
    <property type="molecule type" value="Genomic_DNA"/>
</dbReference>
<name>A0A3D9V4J3_THECX</name>
<organism evidence="2 3">
    <name type="scientific">Thermasporomyces composti</name>
    <dbReference type="NCBI Taxonomy" id="696763"/>
    <lineage>
        <taxon>Bacteria</taxon>
        <taxon>Bacillati</taxon>
        <taxon>Actinomycetota</taxon>
        <taxon>Actinomycetes</taxon>
        <taxon>Propionibacteriales</taxon>
        <taxon>Nocardioidaceae</taxon>
        <taxon>Thermasporomyces</taxon>
    </lineage>
</organism>
<dbReference type="Proteomes" id="UP000256485">
    <property type="component" value="Unassembled WGS sequence"/>
</dbReference>
<evidence type="ECO:0000313" key="3">
    <source>
        <dbReference type="Proteomes" id="UP000256485"/>
    </source>
</evidence>
<evidence type="ECO:0000313" key="2">
    <source>
        <dbReference type="EMBL" id="REF36742.1"/>
    </source>
</evidence>
<reference evidence="2 3" key="1">
    <citation type="submission" date="2018-08" db="EMBL/GenBank/DDBJ databases">
        <title>Sequencing the genomes of 1000 actinobacteria strains.</title>
        <authorList>
            <person name="Klenk H.-P."/>
        </authorList>
    </citation>
    <scope>NUCLEOTIDE SEQUENCE [LARGE SCALE GENOMIC DNA]</scope>
    <source>
        <strain evidence="2 3">DSM 22891</strain>
    </source>
</reference>
<comment type="caution">
    <text evidence="2">The sequence shown here is derived from an EMBL/GenBank/DDBJ whole genome shotgun (WGS) entry which is preliminary data.</text>
</comment>
<keyword evidence="3" id="KW-1185">Reference proteome</keyword>
<accession>A0A3D9V4J3</accession>
<proteinExistence type="predicted"/>
<feature type="region of interest" description="Disordered" evidence="1">
    <location>
        <begin position="1"/>
        <end position="49"/>
    </location>
</feature>
<sequence>MARLTDRIRGFLHSRQGEQLTRRIRREGRKPGTQRRLRGFMDRRRPRSR</sequence>
<dbReference type="RefSeq" id="WP_170152576.1">
    <property type="nucleotide sequence ID" value="NZ_QTUC01000001.1"/>
</dbReference>
<feature type="compositionally biased region" description="Basic residues" evidence="1">
    <location>
        <begin position="22"/>
        <end position="49"/>
    </location>
</feature>
<gene>
    <name evidence="2" type="ORF">DFJ64_2170</name>
</gene>
<dbReference type="AlphaFoldDB" id="A0A3D9V4J3"/>
<protein>
    <submittedName>
        <fullName evidence="2">Uncharacterized protein</fullName>
    </submittedName>
</protein>
<evidence type="ECO:0000256" key="1">
    <source>
        <dbReference type="SAM" id="MobiDB-lite"/>
    </source>
</evidence>